<dbReference type="AlphaFoldDB" id="A0A024VI31"/>
<accession>A0A024VI31</accession>
<reference evidence="1 2" key="1">
    <citation type="submission" date="2013-02" db="EMBL/GenBank/DDBJ databases">
        <title>The Genome Annotation of Plasmodium falciparum FCH/4.</title>
        <authorList>
            <consortium name="The Broad Institute Genome Sequencing Platform"/>
            <consortium name="The Broad Institute Genome Sequencing Center for Infectious Disease"/>
            <person name="Neafsey D."/>
            <person name="Hoffman S."/>
            <person name="Volkman S."/>
            <person name="Rosenthal P."/>
            <person name="Walker B."/>
            <person name="Young S.K."/>
            <person name="Zeng Q."/>
            <person name="Gargeya S."/>
            <person name="Fitzgerald M."/>
            <person name="Haas B."/>
            <person name="Abouelleil A."/>
            <person name="Allen A.W."/>
            <person name="Alvarado L."/>
            <person name="Arachchi H.M."/>
            <person name="Berlin A.M."/>
            <person name="Chapman S.B."/>
            <person name="Gainer-Dewar J."/>
            <person name="Goldberg J."/>
            <person name="Griggs A."/>
            <person name="Gujja S."/>
            <person name="Hansen M."/>
            <person name="Howarth C."/>
            <person name="Imamovic A."/>
            <person name="Ireland A."/>
            <person name="Larimer J."/>
            <person name="McCowan C."/>
            <person name="Murphy C."/>
            <person name="Pearson M."/>
            <person name="Poon T.W."/>
            <person name="Priest M."/>
            <person name="Roberts A."/>
            <person name="Saif S."/>
            <person name="Shea T."/>
            <person name="Sisk P."/>
            <person name="Sykes S."/>
            <person name="Wortman J."/>
            <person name="Nusbaum C."/>
            <person name="Birren B."/>
        </authorList>
    </citation>
    <scope>NUCLEOTIDE SEQUENCE [LARGE SCALE GENOMIC DNA]</scope>
    <source>
        <strain evidence="1 2">FCH/4</strain>
    </source>
</reference>
<proteinExistence type="predicted"/>
<reference evidence="1 2" key="2">
    <citation type="submission" date="2013-02" db="EMBL/GenBank/DDBJ databases">
        <title>The Genome Sequence of Plasmodium falciparum FCH/4.</title>
        <authorList>
            <consortium name="The Broad Institute Genome Sequencing Platform"/>
            <consortium name="The Broad Institute Genome Sequencing Center for Infectious Disease"/>
            <person name="Neafsey D."/>
            <person name="Cheeseman I."/>
            <person name="Volkman S."/>
            <person name="Adams J."/>
            <person name="Walker B."/>
            <person name="Young S.K."/>
            <person name="Zeng Q."/>
            <person name="Gargeya S."/>
            <person name="Fitzgerald M."/>
            <person name="Haas B."/>
            <person name="Abouelleil A."/>
            <person name="Alvarado L."/>
            <person name="Arachchi H.M."/>
            <person name="Berlin A.M."/>
            <person name="Chapman S.B."/>
            <person name="Dewar J."/>
            <person name="Goldberg J."/>
            <person name="Griggs A."/>
            <person name="Gujja S."/>
            <person name="Hansen M."/>
            <person name="Howarth C."/>
            <person name="Imamovic A."/>
            <person name="Larimer J."/>
            <person name="McCowan C."/>
            <person name="Murphy C."/>
            <person name="Neiman D."/>
            <person name="Pearson M."/>
            <person name="Priest M."/>
            <person name="Roberts A."/>
            <person name="Saif S."/>
            <person name="Shea T."/>
            <person name="Sisk P."/>
            <person name="Sykes S."/>
            <person name="Wortman J."/>
            <person name="Nusbaum C."/>
            <person name="Birren B."/>
        </authorList>
    </citation>
    <scope>NUCLEOTIDE SEQUENCE [LARGE SCALE GENOMIC DNA]</scope>
    <source>
        <strain evidence="1 2">FCH/4</strain>
    </source>
</reference>
<organism evidence="1 2">
    <name type="scientific">Plasmodium falciparum FCH/4</name>
    <dbReference type="NCBI Taxonomy" id="1036724"/>
    <lineage>
        <taxon>Eukaryota</taxon>
        <taxon>Sar</taxon>
        <taxon>Alveolata</taxon>
        <taxon>Apicomplexa</taxon>
        <taxon>Aconoidasida</taxon>
        <taxon>Haemosporida</taxon>
        <taxon>Plasmodiidae</taxon>
        <taxon>Plasmodium</taxon>
        <taxon>Plasmodium (Laverania)</taxon>
    </lineage>
</organism>
<dbReference type="EMBL" id="KI928065">
    <property type="protein sequence ID" value="ETW27571.1"/>
    <property type="molecule type" value="Genomic_DNA"/>
</dbReference>
<evidence type="ECO:0000313" key="2">
    <source>
        <dbReference type="Proteomes" id="UP000030656"/>
    </source>
</evidence>
<name>A0A024VI31_PLAFA</name>
<sequence length="22" mass="2752">MEKGLNKYAIIFHLVFIFLYEY</sequence>
<dbReference type="Proteomes" id="UP000030656">
    <property type="component" value="Unassembled WGS sequence"/>
</dbReference>
<gene>
    <name evidence="1" type="ORF">PFFCH_05021</name>
</gene>
<protein>
    <submittedName>
        <fullName evidence="1">Uncharacterized protein</fullName>
    </submittedName>
</protein>
<evidence type="ECO:0000313" key="1">
    <source>
        <dbReference type="EMBL" id="ETW27571.1"/>
    </source>
</evidence>